<dbReference type="InterPro" id="IPR036390">
    <property type="entry name" value="WH_DNA-bd_sf"/>
</dbReference>
<dbReference type="FunFam" id="3.40.50.300:FF:000547">
    <property type="entry name" value="Cell division control protein"/>
    <property type="match status" value="1"/>
</dbReference>
<evidence type="ECO:0000256" key="12">
    <source>
        <dbReference type="ARBA" id="ARBA00023239"/>
    </source>
</evidence>
<proteinExistence type="inferred from homology"/>
<keyword evidence="9" id="KW-0235">DNA replication</keyword>
<feature type="region of interest" description="Disordered" evidence="15">
    <location>
        <begin position="1"/>
        <end position="42"/>
    </location>
</feature>
<dbReference type="GO" id="GO:0051301">
    <property type="term" value="P:cell division"/>
    <property type="evidence" value="ECO:0007669"/>
    <property type="project" value="UniProtKB-KW"/>
</dbReference>
<comment type="similarity">
    <text evidence="4">Belongs to the anthranilate synthase component I family.</text>
</comment>
<dbReference type="EMBL" id="JAAMPC010000001">
    <property type="protein sequence ID" value="KAG2331963.1"/>
    <property type="molecule type" value="Genomic_DNA"/>
</dbReference>
<evidence type="ECO:0000259" key="16">
    <source>
        <dbReference type="SMART" id="SM01074"/>
    </source>
</evidence>
<evidence type="ECO:0000256" key="1">
    <source>
        <dbReference type="ARBA" id="ARBA00004123"/>
    </source>
</evidence>
<keyword evidence="14" id="KW-0131">Cell cycle</keyword>
<protein>
    <recommendedName>
        <fullName evidence="6">anthranilate synthase</fullName>
        <ecNumber evidence="6">4.1.3.27</ecNumber>
    </recommendedName>
</protein>
<dbReference type="Gene3D" id="3.60.120.10">
    <property type="entry name" value="Anthranilate synthase"/>
    <property type="match status" value="1"/>
</dbReference>
<dbReference type="Gene3D" id="3.40.50.300">
    <property type="entry name" value="P-loop containing nucleotide triphosphate hydrolases"/>
    <property type="match status" value="1"/>
</dbReference>
<dbReference type="Gene3D" id="1.10.10.10">
    <property type="entry name" value="Winged helix-like DNA-binding domain superfamily/Winged helix DNA-binding domain"/>
    <property type="match status" value="1"/>
</dbReference>
<evidence type="ECO:0000256" key="5">
    <source>
        <dbReference type="ARBA" id="ARBA00011653"/>
    </source>
</evidence>
<evidence type="ECO:0000256" key="4">
    <source>
        <dbReference type="ARBA" id="ARBA00009562"/>
    </source>
</evidence>
<dbReference type="GO" id="GO:0000162">
    <property type="term" value="P:L-tryptophan biosynthetic process"/>
    <property type="evidence" value="ECO:0007669"/>
    <property type="project" value="UniProtKB-KW"/>
</dbReference>
<dbReference type="PANTHER" id="PTHR11236:SF9">
    <property type="entry name" value="ANTHRANILATE SYNTHASE COMPONENT 1"/>
    <property type="match status" value="1"/>
</dbReference>
<evidence type="ECO:0000313" key="17">
    <source>
        <dbReference type="EMBL" id="KAG2331963.1"/>
    </source>
</evidence>
<evidence type="ECO:0000256" key="13">
    <source>
        <dbReference type="ARBA" id="ARBA00023242"/>
    </source>
</evidence>
<dbReference type="GO" id="GO:0004049">
    <property type="term" value="F:anthranilate synthase activity"/>
    <property type="evidence" value="ECO:0007669"/>
    <property type="project" value="UniProtKB-EC"/>
</dbReference>
<dbReference type="GO" id="GO:0005634">
    <property type="term" value="C:nucleus"/>
    <property type="evidence" value="ECO:0007669"/>
    <property type="project" value="UniProtKB-SubCell"/>
</dbReference>
<evidence type="ECO:0000256" key="9">
    <source>
        <dbReference type="ARBA" id="ARBA00022705"/>
    </source>
</evidence>
<dbReference type="PANTHER" id="PTHR11236">
    <property type="entry name" value="AMINOBENZOATE/ANTHRANILATE SYNTHASE"/>
    <property type="match status" value="1"/>
</dbReference>
<feature type="compositionally biased region" description="Polar residues" evidence="15">
    <location>
        <begin position="1"/>
        <end position="10"/>
    </location>
</feature>
<evidence type="ECO:0000256" key="2">
    <source>
        <dbReference type="ARBA" id="ARBA00004873"/>
    </source>
</evidence>
<evidence type="ECO:0000256" key="11">
    <source>
        <dbReference type="ARBA" id="ARBA00023141"/>
    </source>
</evidence>
<name>A0A8X7WPQ2_BRACI</name>
<keyword evidence="18" id="KW-1185">Reference proteome</keyword>
<keyword evidence="8" id="KW-0132">Cell division</keyword>
<dbReference type="InterPro" id="IPR049945">
    <property type="entry name" value="AAA_22"/>
</dbReference>
<dbReference type="InterPro" id="IPR005256">
    <property type="entry name" value="Anth_synth_I_PabB"/>
</dbReference>
<dbReference type="FunFam" id="1.10.8.60:FF:000102">
    <property type="entry name" value="Cell division control protein"/>
    <property type="match status" value="1"/>
</dbReference>
<evidence type="ECO:0000256" key="8">
    <source>
        <dbReference type="ARBA" id="ARBA00022618"/>
    </source>
</evidence>
<dbReference type="InterPro" id="IPR005801">
    <property type="entry name" value="ADC_synthase"/>
</dbReference>
<dbReference type="Proteomes" id="UP000886595">
    <property type="component" value="Unassembled WGS sequence"/>
</dbReference>
<evidence type="ECO:0000313" key="18">
    <source>
        <dbReference type="Proteomes" id="UP000886595"/>
    </source>
</evidence>
<evidence type="ECO:0000256" key="15">
    <source>
        <dbReference type="SAM" id="MobiDB-lite"/>
    </source>
</evidence>
<dbReference type="Pfam" id="PF13401">
    <property type="entry name" value="AAA_22"/>
    <property type="match status" value="1"/>
</dbReference>
<comment type="similarity">
    <text evidence="3">Belongs to the CDC6/cdc18 family.</text>
</comment>
<dbReference type="NCBIfam" id="TIGR00564">
    <property type="entry name" value="trpE_most"/>
    <property type="match status" value="1"/>
</dbReference>
<dbReference type="FunFam" id="1.10.10.10:FF:000686">
    <property type="entry name" value="Cell division control protein"/>
    <property type="match status" value="1"/>
</dbReference>
<dbReference type="Pfam" id="PF04715">
    <property type="entry name" value="Anth_synt_I_N"/>
    <property type="match status" value="1"/>
</dbReference>
<keyword evidence="11" id="KW-0057">Aromatic amino acid biosynthesis</keyword>
<dbReference type="EC" id="4.1.3.27" evidence="6"/>
<dbReference type="InterPro" id="IPR036388">
    <property type="entry name" value="WH-like_DNA-bd_sf"/>
</dbReference>
<comment type="subcellular location">
    <subcellularLocation>
        <location evidence="1">Nucleus</location>
    </subcellularLocation>
</comment>
<dbReference type="GO" id="GO:0006260">
    <property type="term" value="P:DNA replication"/>
    <property type="evidence" value="ECO:0007669"/>
    <property type="project" value="UniProtKB-KW"/>
</dbReference>
<dbReference type="InterPro" id="IPR027417">
    <property type="entry name" value="P-loop_NTPase"/>
</dbReference>
<dbReference type="Gene3D" id="1.10.8.60">
    <property type="match status" value="1"/>
</dbReference>
<comment type="subunit">
    <text evidence="5">Heterotetramer consisting of two non-identical subunits: a beta subunit and a large alpha subunit.</text>
</comment>
<evidence type="ECO:0000256" key="3">
    <source>
        <dbReference type="ARBA" id="ARBA00006184"/>
    </source>
</evidence>
<sequence length="1128" mass="125454">MPTIAGPSSSPHKHIVAARPENTGVPEVNTPRKRKLRSDSAAEVASTVVVTESSFSTPMKRKSPRRCAVSYPRTLKEEDEEDSKGKLESPVISAVKDRFDCLDVKSKWDPRDDDQMKAVKEALHVSTAPSTVVCREEEQKRVLEFVKGCMEQKKAGSLYICGCPGTGKSLSMEKVRQQAEEWAKQEGLPCLETVSVNCTSLTKTTDIFSKILGESETGKKVNGSSSPLQQLQDLFSQKQQSSSTKMTLIIADEMDYLVTRDRGVLHELFMLTTLPFSRCILIGVANAIDLADRFLPKLKSLNCKPLVVTFRAYSTEQILRILQERLVELPYVAFQSKALELCARKVSAASGDMRKALSVCRSALEILETEVKGSTDEEPQSPVEEDQVVKINHMVAALSKTFKSPVVDTIQSLPQHQQIIVCSAAKAFRGSKKDRSIAELNKLYLEICKSSMITPAGITEFCNMCTVLNDQGILKLSKARDDKLKRVSLRVDEADITFALKMSAVSISSVKSNLSSVKSIAVTHHHRQPPPSPPSLRFPSSLSSPPATSLHCNDVSSISGSKLLPVSRLPPIKSSPSPTPSLDSSVNQLTKFKEAAEKGNLVPLYRCVFSDHLTPILAYRCLVKEDDRDAPSFLFESVQPGLQASNIGRYSVVGAQPTIEIVAKGNVVTVMDHGAGRRTVEEVDDPMMVPQKIMEEWEPQRIDELPEAFCGGWVGYFSYDTVRYVEKKKLPFSNAPEDDRSLPDVHLGLYDDVIVFDHVEKKAYVIHWVRIDKDRSVEDNYTDGMYQLESLVSRIQDQKPPKMPTGFIKLRTEQFGPKLEKSTMTSDAYKEAVLEAKEHILAGDIFQIVLSQRFERRTFADPFEIYRALRIVNPSPYMAYLQARGCILVASSPEILLRSKNRRITNRPLAGTVRRGKSPKEDLELEKELLSDEKQCAEHIMLVDLGRNDVGKVSKPGSVEVEKLMNIERYSHVMHISSTVKGELLDDLTSWDALRAALPVGTVSGAPKVKAMELIDELEVTRRGPYSGGFGGISFNGDMDIALALRTMVFPTNTRYDTLYSYKHPQRRREWIAHIQAGAGVVADSNPDDEQRECENKAAALARAIDLAESSFLEKPEVTTPRINNVLE</sequence>
<evidence type="ECO:0000256" key="14">
    <source>
        <dbReference type="ARBA" id="ARBA00023306"/>
    </source>
</evidence>
<feature type="region of interest" description="Disordered" evidence="15">
    <location>
        <begin position="521"/>
        <end position="550"/>
    </location>
</feature>
<gene>
    <name evidence="17" type="ORF">Bca52824_003143</name>
</gene>
<evidence type="ECO:0000256" key="10">
    <source>
        <dbReference type="ARBA" id="ARBA00022822"/>
    </source>
</evidence>
<keyword evidence="7" id="KW-0028">Amino-acid biosynthesis</keyword>
<dbReference type="SMART" id="SM01074">
    <property type="entry name" value="Cdc6_C"/>
    <property type="match status" value="1"/>
</dbReference>
<dbReference type="SUPFAM" id="SSF52540">
    <property type="entry name" value="P-loop containing nucleoside triphosphate hydrolases"/>
    <property type="match status" value="1"/>
</dbReference>
<dbReference type="CDD" id="cd08768">
    <property type="entry name" value="Cdc6_C"/>
    <property type="match status" value="1"/>
</dbReference>
<dbReference type="CDD" id="cd00009">
    <property type="entry name" value="AAA"/>
    <property type="match status" value="1"/>
</dbReference>
<dbReference type="InterPro" id="IPR054425">
    <property type="entry name" value="Cdc6_ORC1-like_ATPase_lid"/>
</dbReference>
<dbReference type="InterPro" id="IPR015163">
    <property type="entry name" value="Cdc6_C"/>
</dbReference>
<dbReference type="InterPro" id="IPR006805">
    <property type="entry name" value="Anth_synth_I_N"/>
</dbReference>
<dbReference type="InterPro" id="IPR015890">
    <property type="entry name" value="Chorismate_C"/>
</dbReference>
<accession>A0A8X7WPQ2</accession>
<evidence type="ECO:0000256" key="6">
    <source>
        <dbReference type="ARBA" id="ARBA00012266"/>
    </source>
</evidence>
<dbReference type="SUPFAM" id="SSF56322">
    <property type="entry name" value="ADC synthase"/>
    <property type="match status" value="1"/>
</dbReference>
<keyword evidence="10" id="KW-0822">Tryptophan biosynthesis</keyword>
<feature type="domain" description="Cdc6 C-terminal" evidence="16">
    <location>
        <begin position="421"/>
        <end position="500"/>
    </location>
</feature>
<comment type="pathway">
    <text evidence="2">Amino-acid biosynthesis; L-tryptophan biosynthesis; L-tryptophan from chorismate: step 1/5.</text>
</comment>
<organism evidence="17 18">
    <name type="scientific">Brassica carinata</name>
    <name type="common">Ethiopian mustard</name>
    <name type="synonym">Abyssinian cabbage</name>
    <dbReference type="NCBI Taxonomy" id="52824"/>
    <lineage>
        <taxon>Eukaryota</taxon>
        <taxon>Viridiplantae</taxon>
        <taxon>Streptophyta</taxon>
        <taxon>Embryophyta</taxon>
        <taxon>Tracheophyta</taxon>
        <taxon>Spermatophyta</taxon>
        <taxon>Magnoliopsida</taxon>
        <taxon>eudicotyledons</taxon>
        <taxon>Gunneridae</taxon>
        <taxon>Pentapetalae</taxon>
        <taxon>rosids</taxon>
        <taxon>malvids</taxon>
        <taxon>Brassicales</taxon>
        <taxon>Brassicaceae</taxon>
        <taxon>Brassiceae</taxon>
        <taxon>Brassica</taxon>
    </lineage>
</organism>
<dbReference type="AlphaFoldDB" id="A0A8X7WPQ2"/>
<evidence type="ECO:0000256" key="7">
    <source>
        <dbReference type="ARBA" id="ARBA00022605"/>
    </source>
</evidence>
<feature type="compositionally biased region" description="Low complexity" evidence="15">
    <location>
        <begin position="537"/>
        <end position="546"/>
    </location>
</feature>
<dbReference type="GO" id="GO:0016887">
    <property type="term" value="F:ATP hydrolysis activity"/>
    <property type="evidence" value="ECO:0007669"/>
    <property type="project" value="InterPro"/>
</dbReference>
<dbReference type="Pfam" id="PF00425">
    <property type="entry name" value="Chorismate_bind"/>
    <property type="match status" value="1"/>
</dbReference>
<reference evidence="17 18" key="1">
    <citation type="submission" date="2020-02" db="EMBL/GenBank/DDBJ databases">
        <authorList>
            <person name="Ma Q."/>
            <person name="Huang Y."/>
            <person name="Song X."/>
            <person name="Pei D."/>
        </authorList>
    </citation>
    <scope>NUCLEOTIDE SEQUENCE [LARGE SCALE GENOMIC DNA]</scope>
    <source>
        <strain evidence="17">Sxm20200214</strain>
        <tissue evidence="17">Leaf</tissue>
    </source>
</reference>
<keyword evidence="13" id="KW-0539">Nucleus</keyword>
<dbReference type="Pfam" id="PF22606">
    <property type="entry name" value="Cdc6-ORC-like_ATPase_lid"/>
    <property type="match status" value="1"/>
</dbReference>
<dbReference type="OrthoDB" id="1865897at2759"/>
<dbReference type="PRINTS" id="PR00095">
    <property type="entry name" value="ANTSNTHASEI"/>
</dbReference>
<dbReference type="FunFam" id="3.60.120.10:FF:000003">
    <property type="entry name" value="Anthranilate synthase component 1"/>
    <property type="match status" value="1"/>
</dbReference>
<comment type="caution">
    <text evidence="17">The sequence shown here is derived from an EMBL/GenBank/DDBJ whole genome shotgun (WGS) entry which is preliminary data.</text>
</comment>
<keyword evidence="12" id="KW-0456">Lyase</keyword>
<dbReference type="Pfam" id="PF09079">
    <property type="entry name" value="WHD_Cdc6"/>
    <property type="match status" value="1"/>
</dbReference>
<dbReference type="SUPFAM" id="SSF46785">
    <property type="entry name" value="Winged helix' DNA-binding domain"/>
    <property type="match status" value="1"/>
</dbReference>
<dbReference type="InterPro" id="IPR019999">
    <property type="entry name" value="Anth_synth_I-like"/>
</dbReference>